<proteinExistence type="predicted"/>
<name>A0A0F8YHQ0_9ZZZZ</name>
<sequence>MADRTQFSARETLGEENVRLREQLRKCHERKLTLADESLTAFALLQGKRDALREQLREAEEVV</sequence>
<dbReference type="AlphaFoldDB" id="A0A0F8YHQ0"/>
<evidence type="ECO:0000313" key="2">
    <source>
        <dbReference type="EMBL" id="KKK47561.1"/>
    </source>
</evidence>
<comment type="caution">
    <text evidence="2">The sequence shown here is derived from an EMBL/GenBank/DDBJ whole genome shotgun (WGS) entry which is preliminary data.</text>
</comment>
<evidence type="ECO:0000256" key="1">
    <source>
        <dbReference type="SAM" id="Coils"/>
    </source>
</evidence>
<feature type="coiled-coil region" evidence="1">
    <location>
        <begin position="10"/>
        <end position="62"/>
    </location>
</feature>
<organism evidence="2">
    <name type="scientific">marine sediment metagenome</name>
    <dbReference type="NCBI Taxonomy" id="412755"/>
    <lineage>
        <taxon>unclassified sequences</taxon>
        <taxon>metagenomes</taxon>
        <taxon>ecological metagenomes</taxon>
    </lineage>
</organism>
<dbReference type="EMBL" id="LAZR01069517">
    <property type="protein sequence ID" value="KKK47561.1"/>
    <property type="molecule type" value="Genomic_DNA"/>
</dbReference>
<reference evidence="2" key="1">
    <citation type="journal article" date="2015" name="Nature">
        <title>Complex archaea that bridge the gap between prokaryotes and eukaryotes.</title>
        <authorList>
            <person name="Spang A."/>
            <person name="Saw J.H."/>
            <person name="Jorgensen S.L."/>
            <person name="Zaremba-Niedzwiedzka K."/>
            <person name="Martijn J."/>
            <person name="Lind A.E."/>
            <person name="van Eijk R."/>
            <person name="Schleper C."/>
            <person name="Guy L."/>
            <person name="Ettema T.J."/>
        </authorList>
    </citation>
    <scope>NUCLEOTIDE SEQUENCE</scope>
</reference>
<gene>
    <name evidence="2" type="ORF">LCGC14_3153930</name>
</gene>
<accession>A0A0F8YHQ0</accession>
<feature type="non-terminal residue" evidence="2">
    <location>
        <position position="63"/>
    </location>
</feature>
<protein>
    <submittedName>
        <fullName evidence="2">Uncharacterized protein</fullName>
    </submittedName>
</protein>
<keyword evidence="1" id="KW-0175">Coiled coil</keyword>